<reference evidence="2 3" key="1">
    <citation type="submission" date="2023-11" db="EMBL/GenBank/DDBJ databases">
        <title>MicrobeMod: A computational toolkit for identifying prokaryotic methylation and restriction-modification with nanopore sequencing.</title>
        <authorList>
            <person name="Crits-Christoph A."/>
            <person name="Kang S.C."/>
            <person name="Lee H."/>
            <person name="Ostrov N."/>
        </authorList>
    </citation>
    <scope>NUCLEOTIDE SEQUENCE [LARGE SCALE GENOMIC DNA]</scope>
    <source>
        <strain evidence="2 3">ATCC 14820</strain>
    </source>
</reference>
<comment type="caution">
    <text evidence="2">The sequence shown here is derived from an EMBL/GenBank/DDBJ whole genome shotgun (WGS) entry which is preliminary data.</text>
</comment>
<dbReference type="InterPro" id="IPR000415">
    <property type="entry name" value="Nitroreductase-like"/>
</dbReference>
<dbReference type="Pfam" id="PF00881">
    <property type="entry name" value="Nitroreductase"/>
    <property type="match status" value="1"/>
</dbReference>
<dbReference type="Proteomes" id="UP001279660">
    <property type="component" value="Unassembled WGS sequence"/>
</dbReference>
<dbReference type="RefSeq" id="WP_010406938.1">
    <property type="nucleotide sequence ID" value="NZ_JAWXXV010000001.1"/>
</dbReference>
<dbReference type="InterPro" id="IPR029479">
    <property type="entry name" value="Nitroreductase"/>
</dbReference>
<dbReference type="Gene3D" id="3.40.109.10">
    <property type="entry name" value="NADH Oxidase"/>
    <property type="match status" value="1"/>
</dbReference>
<sequence length="369" mass="39208">MTVERRFSRRATLIGGGAVVLAGVGAAGLGYRELASLKGYDAAVAESRAALAAQPAARDLVRFATLAANGHNTQPWLFRIGENRIDILPDRSRRTPVVDPDDHHLFVSLGCAAENLALASAAAGLPCDVGFDPASGAVSVRQQRGAPVASPLFAAIPHRQSTRAVYDGRVVAPELLRQLAEAAAEPGVSLVLLTDRPRLNHIRDLVVAGNSAQLADAAFLRELKSWMRFTPQRALATGDGLFSVTSGAPVLPEWLAPLLLDQVFTASSENAKYARQMASTAGVAVFVGDRADPAHWLRVGRACQRFALQATALGLRHAMINQPVEVARLRPELARLIGAPGVRPDLAMRFGYGACLPFSARRSVEAVLA</sequence>
<organism evidence="2 3">
    <name type="scientific">Sphingomonas echinoides</name>
    <dbReference type="NCBI Taxonomy" id="59803"/>
    <lineage>
        <taxon>Bacteria</taxon>
        <taxon>Pseudomonadati</taxon>
        <taxon>Pseudomonadota</taxon>
        <taxon>Alphaproteobacteria</taxon>
        <taxon>Sphingomonadales</taxon>
        <taxon>Sphingomonadaceae</taxon>
        <taxon>Sphingomonas</taxon>
    </lineage>
</organism>
<name>A0ABU4PPD8_9SPHN</name>
<dbReference type="EMBL" id="JAWXXV010000001">
    <property type="protein sequence ID" value="MDX5986021.1"/>
    <property type="molecule type" value="Genomic_DNA"/>
</dbReference>
<gene>
    <name evidence="2" type="ORF">SIL82_17325</name>
</gene>
<evidence type="ECO:0000313" key="2">
    <source>
        <dbReference type="EMBL" id="MDX5986021.1"/>
    </source>
</evidence>
<accession>A0ABU4PPD8</accession>
<evidence type="ECO:0000313" key="3">
    <source>
        <dbReference type="Proteomes" id="UP001279660"/>
    </source>
</evidence>
<proteinExistence type="predicted"/>
<feature type="domain" description="Nitroreductase" evidence="1">
    <location>
        <begin position="158"/>
        <end position="352"/>
    </location>
</feature>
<evidence type="ECO:0000259" key="1">
    <source>
        <dbReference type="Pfam" id="PF00881"/>
    </source>
</evidence>
<dbReference type="SUPFAM" id="SSF55469">
    <property type="entry name" value="FMN-dependent nitroreductase-like"/>
    <property type="match status" value="2"/>
</dbReference>
<keyword evidence="3" id="KW-1185">Reference proteome</keyword>
<protein>
    <submittedName>
        <fullName evidence="2">Nitroreductase family protein</fullName>
    </submittedName>
</protein>
<dbReference type="NCBIfam" id="NF047509">
    <property type="entry name" value="Rv3131_FMN_oxido"/>
    <property type="match status" value="1"/>
</dbReference>